<name>A0A4C1V455_EUMVA</name>
<sequence length="97" mass="11070">MEQTRGPVGRGPCHLRADTRCARACRLPGRALAALCVRCQCIKRSLPLVSDLLSRNRRLSVKLARTQRRDPADVFEKEKLGIILILQEIIFQRKAKY</sequence>
<accession>A0A4C1V455</accession>
<evidence type="ECO:0000313" key="1">
    <source>
        <dbReference type="EMBL" id="GBP33551.1"/>
    </source>
</evidence>
<gene>
    <name evidence="1" type="ORF">EVAR_28706_1</name>
</gene>
<evidence type="ECO:0000313" key="2">
    <source>
        <dbReference type="Proteomes" id="UP000299102"/>
    </source>
</evidence>
<comment type="caution">
    <text evidence="1">The sequence shown here is derived from an EMBL/GenBank/DDBJ whole genome shotgun (WGS) entry which is preliminary data.</text>
</comment>
<organism evidence="1 2">
    <name type="scientific">Eumeta variegata</name>
    <name type="common">Bagworm moth</name>
    <name type="synonym">Eumeta japonica</name>
    <dbReference type="NCBI Taxonomy" id="151549"/>
    <lineage>
        <taxon>Eukaryota</taxon>
        <taxon>Metazoa</taxon>
        <taxon>Ecdysozoa</taxon>
        <taxon>Arthropoda</taxon>
        <taxon>Hexapoda</taxon>
        <taxon>Insecta</taxon>
        <taxon>Pterygota</taxon>
        <taxon>Neoptera</taxon>
        <taxon>Endopterygota</taxon>
        <taxon>Lepidoptera</taxon>
        <taxon>Glossata</taxon>
        <taxon>Ditrysia</taxon>
        <taxon>Tineoidea</taxon>
        <taxon>Psychidae</taxon>
        <taxon>Oiketicinae</taxon>
        <taxon>Eumeta</taxon>
    </lineage>
</organism>
<dbReference type="Proteomes" id="UP000299102">
    <property type="component" value="Unassembled WGS sequence"/>
</dbReference>
<keyword evidence="2" id="KW-1185">Reference proteome</keyword>
<proteinExistence type="predicted"/>
<protein>
    <submittedName>
        <fullName evidence="1">Uncharacterized protein</fullName>
    </submittedName>
</protein>
<dbReference type="EMBL" id="BGZK01000275">
    <property type="protein sequence ID" value="GBP33551.1"/>
    <property type="molecule type" value="Genomic_DNA"/>
</dbReference>
<reference evidence="1 2" key="1">
    <citation type="journal article" date="2019" name="Commun. Biol.">
        <title>The bagworm genome reveals a unique fibroin gene that provides high tensile strength.</title>
        <authorList>
            <person name="Kono N."/>
            <person name="Nakamura H."/>
            <person name="Ohtoshi R."/>
            <person name="Tomita M."/>
            <person name="Numata K."/>
            <person name="Arakawa K."/>
        </authorList>
    </citation>
    <scope>NUCLEOTIDE SEQUENCE [LARGE SCALE GENOMIC DNA]</scope>
</reference>
<dbReference type="AlphaFoldDB" id="A0A4C1V455"/>